<dbReference type="InterPro" id="IPR008969">
    <property type="entry name" value="CarboxyPept-like_regulatory"/>
</dbReference>
<accession>A0ABS3TG55</accession>
<keyword evidence="4" id="KW-0675">Receptor</keyword>
<comment type="caution">
    <text evidence="4">The sequence shown here is derived from an EMBL/GenBank/DDBJ whole genome shotgun (WGS) entry which is preliminary data.</text>
</comment>
<dbReference type="InterPro" id="IPR041700">
    <property type="entry name" value="OMP_b-brl_3"/>
</dbReference>
<proteinExistence type="predicted"/>
<organism evidence="4 5">
    <name type="scientific">Hymenobacter defluvii</name>
    <dbReference type="NCBI Taxonomy" id="2054411"/>
    <lineage>
        <taxon>Bacteria</taxon>
        <taxon>Pseudomonadati</taxon>
        <taxon>Bacteroidota</taxon>
        <taxon>Cytophagia</taxon>
        <taxon>Cytophagales</taxon>
        <taxon>Hymenobacteraceae</taxon>
        <taxon>Hymenobacter</taxon>
    </lineage>
</organism>
<dbReference type="Proteomes" id="UP000670527">
    <property type="component" value="Unassembled WGS sequence"/>
</dbReference>
<evidence type="ECO:0000256" key="1">
    <source>
        <dbReference type="SAM" id="MobiDB-lite"/>
    </source>
</evidence>
<evidence type="ECO:0000256" key="2">
    <source>
        <dbReference type="SAM" id="SignalP"/>
    </source>
</evidence>
<dbReference type="EMBL" id="JAGETX010000015">
    <property type="protein sequence ID" value="MBO3272631.1"/>
    <property type="molecule type" value="Genomic_DNA"/>
</dbReference>
<reference evidence="4 5" key="1">
    <citation type="submission" date="2021-03" db="EMBL/GenBank/DDBJ databases">
        <authorList>
            <person name="Kim M.K."/>
        </authorList>
    </citation>
    <scope>NUCLEOTIDE SEQUENCE [LARGE SCALE GENOMIC DNA]</scope>
    <source>
        <strain evidence="4 5">BT507</strain>
    </source>
</reference>
<dbReference type="SUPFAM" id="SSF49464">
    <property type="entry name" value="Carboxypeptidase regulatory domain-like"/>
    <property type="match status" value="1"/>
</dbReference>
<keyword evidence="2" id="KW-0732">Signal</keyword>
<name>A0ABS3TG55_9BACT</name>
<gene>
    <name evidence="4" type="ORF">J4D97_18425</name>
</gene>
<feature type="domain" description="Outer membrane protein beta-barrel" evidence="3">
    <location>
        <begin position="437"/>
        <end position="899"/>
    </location>
</feature>
<evidence type="ECO:0000313" key="5">
    <source>
        <dbReference type="Proteomes" id="UP000670527"/>
    </source>
</evidence>
<feature type="compositionally biased region" description="Basic and acidic residues" evidence="1">
    <location>
        <begin position="912"/>
        <end position="922"/>
    </location>
</feature>
<dbReference type="Pfam" id="PF13620">
    <property type="entry name" value="CarboxypepD_reg"/>
    <property type="match status" value="1"/>
</dbReference>
<dbReference type="Pfam" id="PF14905">
    <property type="entry name" value="OMP_b-brl_3"/>
    <property type="match status" value="1"/>
</dbReference>
<evidence type="ECO:0000259" key="3">
    <source>
        <dbReference type="Pfam" id="PF14905"/>
    </source>
</evidence>
<feature type="signal peptide" evidence="2">
    <location>
        <begin position="1"/>
        <end position="19"/>
    </location>
</feature>
<evidence type="ECO:0000313" key="4">
    <source>
        <dbReference type="EMBL" id="MBO3272631.1"/>
    </source>
</evidence>
<dbReference type="Gene3D" id="2.60.40.1120">
    <property type="entry name" value="Carboxypeptidase-like, regulatory domain"/>
    <property type="match status" value="1"/>
</dbReference>
<feature type="compositionally biased region" description="Gly residues" evidence="1">
    <location>
        <begin position="923"/>
        <end position="947"/>
    </location>
</feature>
<feature type="region of interest" description="Disordered" evidence="1">
    <location>
        <begin position="908"/>
        <end position="947"/>
    </location>
</feature>
<protein>
    <submittedName>
        <fullName evidence="4">TonB-dependent receptor</fullName>
    </submittedName>
</protein>
<keyword evidence="5" id="KW-1185">Reference proteome</keyword>
<feature type="chain" id="PRO_5045677882" evidence="2">
    <location>
        <begin position="20"/>
        <end position="947"/>
    </location>
</feature>
<dbReference type="SUPFAM" id="SSF56935">
    <property type="entry name" value="Porins"/>
    <property type="match status" value="1"/>
</dbReference>
<sequence length="947" mass="103146">MQRLFLFVILLLLSGSTLAQTTLPVTGRVEDAADKSPLIGANVVLIQVPDSVRRGAAVDTEGNFSIADVPAGRYILAVSFLGYQTIRRQVQLTQTNRTLGTLPLQAGGITLKGVEVVGKTPAAVQKGDTAQYNANAFKTNPDADARDLVTKMPGITVQDGKVNAQGEQVQKILVDGKEFFGTDPDAAMKNIPAEIIDKIEVFDRQSEQSQFSGFNDGNTQKTINIVTKPQYRKGQFGRLVLGAGPERYQASVSVNSFNGDQRISLVAQSNNINMQNFASADLVGAGGGGRGGRGGGGGNFLVPQGGGISTTNAVGLNYSDQWGKKTQVTGSYFFNQTNNRITSSTDRQYATQNQRYLENSFVNSRNINHRANLRLEHKIDSANSILFIPRLSFQQNTGNSTLDGQTLVGDVPRGVVSTDYRSRLTGINSSNQLLYRHRFTKAGRTISLDLNANYNSKDGNSNLYSLSDTTVLDQYATLNQQGWELNSGVSYTEPLSKKDLLQFNYNVAYTPNDSDKKTYDLSETDNAYSDINAGLSNVFTNTYLTQGVGASYRHQTETLQASAGVTAQKADLDSDQKFPAGTGINRTFYNILPNAQVRYRFSREKNLRLNYNGRTSAPGIGQLQEVVNNANPLQLTTGNPNLRQQYQHVLALRYSASKPEKSTSFFAGIFGTITDDYITNSTFVTPRDTVLTINGGEVALPLGGQLTRPVNLGQQFSVRAFSNYGLPLNFIKTNLNLNGSVGYSRTPGINNGVLNYSKSPNVGLGITLSSNISTTLDFTVSTDGRLTYARNTTNVRLNTNYYVQNSSVRLSWTFGPGINLQTNVTHQYNQGLSAASQQYLLWNASIGKRILPGQRGEIKLYAFDILKQNQSIQNNITVAYNERVVTNNLQQYFMLMFTYNLRRGNVNMPTEGGREGRGDFRGGGRPSGGGSRPAGGRPPGGGGRPSN</sequence>
<dbReference type="RefSeq" id="WP_208308857.1">
    <property type="nucleotide sequence ID" value="NZ_JAGETX010000015.1"/>
</dbReference>